<evidence type="ECO:0000256" key="15">
    <source>
        <dbReference type="SAM" id="SignalP"/>
    </source>
</evidence>
<evidence type="ECO:0000256" key="12">
    <source>
        <dbReference type="ARBA" id="ARBA00023136"/>
    </source>
</evidence>
<dbReference type="InterPro" id="IPR002401">
    <property type="entry name" value="Cyt_P450_E_grp-I"/>
</dbReference>
<gene>
    <name evidence="16" type="ORF">EIP91_000576</name>
</gene>
<comment type="subcellular location">
    <subcellularLocation>
        <location evidence="2">Membrane</location>
        <topology evidence="2">Single-pass membrane protein</topology>
    </subcellularLocation>
</comment>
<keyword evidence="17" id="KW-1185">Reference proteome</keyword>
<evidence type="ECO:0000256" key="7">
    <source>
        <dbReference type="ARBA" id="ARBA00022723"/>
    </source>
</evidence>
<dbReference type="GO" id="GO:0016705">
    <property type="term" value="F:oxidoreductase activity, acting on paired donors, with incorporation or reduction of molecular oxygen"/>
    <property type="evidence" value="ECO:0007669"/>
    <property type="project" value="InterPro"/>
</dbReference>
<comment type="caution">
    <text evidence="16">The sequence shown here is derived from an EMBL/GenBank/DDBJ whole genome shotgun (WGS) entry which is preliminary data.</text>
</comment>
<dbReference type="CDD" id="cd11065">
    <property type="entry name" value="CYP64-like"/>
    <property type="match status" value="1"/>
</dbReference>
<comment type="cofactor">
    <cofactor evidence="1 13">
        <name>heme</name>
        <dbReference type="ChEBI" id="CHEBI:30413"/>
    </cofactor>
</comment>
<keyword evidence="10 13" id="KW-0408">Iron</keyword>
<evidence type="ECO:0000256" key="3">
    <source>
        <dbReference type="ARBA" id="ARBA00005179"/>
    </source>
</evidence>
<accession>A0A4R0RJQ6</accession>
<dbReference type="InterPro" id="IPR050364">
    <property type="entry name" value="Cytochrome_P450_fung"/>
</dbReference>
<dbReference type="PANTHER" id="PTHR46300:SF7">
    <property type="entry name" value="P450, PUTATIVE (EUROFUNG)-RELATED"/>
    <property type="match status" value="1"/>
</dbReference>
<protein>
    <recommendedName>
        <fullName evidence="18">Cytochrome P450</fullName>
    </recommendedName>
</protein>
<dbReference type="OrthoDB" id="2789670at2759"/>
<keyword evidence="7 13" id="KW-0479">Metal-binding</keyword>
<evidence type="ECO:0000256" key="2">
    <source>
        <dbReference type="ARBA" id="ARBA00004167"/>
    </source>
</evidence>
<keyword evidence="9 14" id="KW-0560">Oxidoreductase</keyword>
<dbReference type="PANTHER" id="PTHR46300">
    <property type="entry name" value="P450, PUTATIVE (EUROFUNG)-RELATED-RELATED"/>
    <property type="match status" value="1"/>
</dbReference>
<feature type="signal peptide" evidence="15">
    <location>
        <begin position="1"/>
        <end position="18"/>
    </location>
</feature>
<evidence type="ECO:0000256" key="11">
    <source>
        <dbReference type="ARBA" id="ARBA00023033"/>
    </source>
</evidence>
<dbReference type="STRING" id="92696.A0A4R0RJQ6"/>
<evidence type="ECO:0000256" key="4">
    <source>
        <dbReference type="ARBA" id="ARBA00010617"/>
    </source>
</evidence>
<evidence type="ECO:0008006" key="18">
    <source>
        <dbReference type="Google" id="ProtNLM"/>
    </source>
</evidence>
<dbReference type="InterPro" id="IPR001128">
    <property type="entry name" value="Cyt_P450"/>
</dbReference>
<dbReference type="PRINTS" id="PR00463">
    <property type="entry name" value="EP450I"/>
</dbReference>
<keyword evidence="15" id="KW-0732">Signal</keyword>
<evidence type="ECO:0000313" key="16">
    <source>
        <dbReference type="EMBL" id="TCD67113.1"/>
    </source>
</evidence>
<organism evidence="16 17">
    <name type="scientific">Steccherinum ochraceum</name>
    <dbReference type="NCBI Taxonomy" id="92696"/>
    <lineage>
        <taxon>Eukaryota</taxon>
        <taxon>Fungi</taxon>
        <taxon>Dikarya</taxon>
        <taxon>Basidiomycota</taxon>
        <taxon>Agaricomycotina</taxon>
        <taxon>Agaricomycetes</taxon>
        <taxon>Polyporales</taxon>
        <taxon>Steccherinaceae</taxon>
        <taxon>Steccherinum</taxon>
    </lineage>
</organism>
<dbReference type="Gene3D" id="1.10.630.10">
    <property type="entry name" value="Cytochrome P450"/>
    <property type="match status" value="1"/>
</dbReference>
<keyword evidence="12" id="KW-0472">Membrane</keyword>
<reference evidence="16 17" key="1">
    <citation type="submission" date="2018-11" db="EMBL/GenBank/DDBJ databases">
        <title>Genome assembly of Steccherinum ochraceum LE-BIN_3174, the white-rot fungus of the Steccherinaceae family (The Residual Polyporoid clade, Polyporales, Basidiomycota).</title>
        <authorList>
            <person name="Fedorova T.V."/>
            <person name="Glazunova O.A."/>
            <person name="Landesman E.O."/>
            <person name="Moiseenko K.V."/>
            <person name="Psurtseva N.V."/>
            <person name="Savinova O.S."/>
            <person name="Shakhova N.V."/>
            <person name="Tyazhelova T.V."/>
            <person name="Vasina D.V."/>
        </authorList>
    </citation>
    <scope>NUCLEOTIDE SEQUENCE [LARGE SCALE GENOMIC DNA]</scope>
    <source>
        <strain evidence="16 17">LE-BIN_3174</strain>
    </source>
</reference>
<dbReference type="EMBL" id="RWJN01000110">
    <property type="protein sequence ID" value="TCD67113.1"/>
    <property type="molecule type" value="Genomic_DNA"/>
</dbReference>
<sequence length="481" mass="53699">MAVGVVDLGLTVLALAVARLPLVGNVREMPSHDAWLTYQRWSQEYGSDIIRLNVLGTNIIVVNSLEAATDLFDKRSTIYNDRPHMTMLNDLIGFGWAMSFVPYGDRWRDMRKAFHQDFNPDSAKQFNEIEAKAAHEMVRRLVRNPSGFMEHARHMAGRVIMRAAYGIDIQDHDDPYIEIGEKSLQALSAATNAGSYLVDVMPFLKYIPDWFPGAQFKVQAKLWRPWVHGMLNDPFDHVKKRMAAGDAQECAATTLLENLESNNKKDYMESVIRATVGSMYAGGADTTVSALGTFVLAMLLHPEVQRKAQAQIDAVVGNGRLPDFSDRPLLPYIDAILNETLRWQPVLNLDIPHLSTKDDVYKGAILHDPTATAYPSPSQFNPDRFMLGGALNTSPDVRDPEAAAFGFGRRICPGRFMAKESMWIAMAVILATVDIRPVKDERGVEAVVRGEYEQGLVAYPKPFPVDIRTRSVEHEALIAGE</sequence>
<evidence type="ECO:0000256" key="6">
    <source>
        <dbReference type="ARBA" id="ARBA00022692"/>
    </source>
</evidence>
<dbReference type="InterPro" id="IPR017972">
    <property type="entry name" value="Cyt_P450_CS"/>
</dbReference>
<dbReference type="GO" id="GO:0016020">
    <property type="term" value="C:membrane"/>
    <property type="evidence" value="ECO:0007669"/>
    <property type="project" value="UniProtKB-SubCell"/>
</dbReference>
<dbReference type="AlphaFoldDB" id="A0A4R0RJQ6"/>
<evidence type="ECO:0000256" key="10">
    <source>
        <dbReference type="ARBA" id="ARBA00023004"/>
    </source>
</evidence>
<evidence type="ECO:0000256" key="8">
    <source>
        <dbReference type="ARBA" id="ARBA00022989"/>
    </source>
</evidence>
<evidence type="ECO:0000256" key="14">
    <source>
        <dbReference type="RuleBase" id="RU000461"/>
    </source>
</evidence>
<dbReference type="GO" id="GO:0004497">
    <property type="term" value="F:monooxygenase activity"/>
    <property type="evidence" value="ECO:0007669"/>
    <property type="project" value="UniProtKB-KW"/>
</dbReference>
<dbReference type="GO" id="GO:0020037">
    <property type="term" value="F:heme binding"/>
    <property type="evidence" value="ECO:0007669"/>
    <property type="project" value="InterPro"/>
</dbReference>
<comment type="pathway">
    <text evidence="3">Secondary metabolite biosynthesis.</text>
</comment>
<evidence type="ECO:0000256" key="13">
    <source>
        <dbReference type="PIRSR" id="PIRSR602401-1"/>
    </source>
</evidence>
<feature type="binding site" description="axial binding residue" evidence="13">
    <location>
        <position position="412"/>
    </location>
    <ligand>
        <name>heme</name>
        <dbReference type="ChEBI" id="CHEBI:30413"/>
    </ligand>
    <ligandPart>
        <name>Fe</name>
        <dbReference type="ChEBI" id="CHEBI:18248"/>
    </ligandPart>
</feature>
<keyword evidence="5 13" id="KW-0349">Heme</keyword>
<feature type="chain" id="PRO_5020582220" description="Cytochrome P450" evidence="15">
    <location>
        <begin position="19"/>
        <end position="481"/>
    </location>
</feature>
<dbReference type="InterPro" id="IPR036396">
    <property type="entry name" value="Cyt_P450_sf"/>
</dbReference>
<proteinExistence type="inferred from homology"/>
<evidence type="ECO:0000256" key="5">
    <source>
        <dbReference type="ARBA" id="ARBA00022617"/>
    </source>
</evidence>
<keyword evidence="8" id="KW-1133">Transmembrane helix</keyword>
<dbReference type="Proteomes" id="UP000292702">
    <property type="component" value="Unassembled WGS sequence"/>
</dbReference>
<evidence type="ECO:0000256" key="9">
    <source>
        <dbReference type="ARBA" id="ARBA00023002"/>
    </source>
</evidence>
<dbReference type="PRINTS" id="PR00385">
    <property type="entry name" value="P450"/>
</dbReference>
<dbReference type="GO" id="GO:0005506">
    <property type="term" value="F:iron ion binding"/>
    <property type="evidence" value="ECO:0007669"/>
    <property type="project" value="InterPro"/>
</dbReference>
<name>A0A4R0RJQ6_9APHY</name>
<keyword evidence="11 14" id="KW-0503">Monooxygenase</keyword>
<comment type="similarity">
    <text evidence="4 14">Belongs to the cytochrome P450 family.</text>
</comment>
<dbReference type="PROSITE" id="PS00086">
    <property type="entry name" value="CYTOCHROME_P450"/>
    <property type="match status" value="1"/>
</dbReference>
<keyword evidence="6" id="KW-0812">Transmembrane</keyword>
<evidence type="ECO:0000256" key="1">
    <source>
        <dbReference type="ARBA" id="ARBA00001971"/>
    </source>
</evidence>
<evidence type="ECO:0000313" key="17">
    <source>
        <dbReference type="Proteomes" id="UP000292702"/>
    </source>
</evidence>
<dbReference type="SUPFAM" id="SSF48264">
    <property type="entry name" value="Cytochrome P450"/>
    <property type="match status" value="1"/>
</dbReference>
<dbReference type="Pfam" id="PF00067">
    <property type="entry name" value="p450"/>
    <property type="match status" value="1"/>
</dbReference>